<dbReference type="Gene3D" id="3.40.50.1110">
    <property type="entry name" value="SGNH hydrolase"/>
    <property type="match status" value="1"/>
</dbReference>
<evidence type="ECO:0008006" key="3">
    <source>
        <dbReference type="Google" id="ProtNLM"/>
    </source>
</evidence>
<dbReference type="Proteomes" id="UP001500067">
    <property type="component" value="Unassembled WGS sequence"/>
</dbReference>
<evidence type="ECO:0000313" key="2">
    <source>
        <dbReference type="Proteomes" id="UP001500067"/>
    </source>
</evidence>
<accession>A0ABP8NAB4</accession>
<name>A0ABP8NAB4_9BACT</name>
<evidence type="ECO:0000313" key="1">
    <source>
        <dbReference type="EMBL" id="GAA4462586.1"/>
    </source>
</evidence>
<dbReference type="EMBL" id="BAABFA010000007">
    <property type="protein sequence ID" value="GAA4462586.1"/>
    <property type="molecule type" value="Genomic_DNA"/>
</dbReference>
<protein>
    <recommendedName>
        <fullName evidence="3">SGNH/GDSL hydrolase family protein</fullName>
    </recommendedName>
</protein>
<comment type="caution">
    <text evidence="1">The sequence shown here is derived from an EMBL/GenBank/DDBJ whole genome shotgun (WGS) entry which is preliminary data.</text>
</comment>
<dbReference type="RefSeq" id="WP_345079326.1">
    <property type="nucleotide sequence ID" value="NZ_BAABFA010000007.1"/>
</dbReference>
<dbReference type="SUPFAM" id="SSF52266">
    <property type="entry name" value="SGNH hydrolase"/>
    <property type="match status" value="1"/>
</dbReference>
<reference evidence="2" key="1">
    <citation type="journal article" date="2019" name="Int. J. Syst. Evol. Microbiol.">
        <title>The Global Catalogue of Microorganisms (GCM) 10K type strain sequencing project: providing services to taxonomists for standard genome sequencing and annotation.</title>
        <authorList>
            <consortium name="The Broad Institute Genomics Platform"/>
            <consortium name="The Broad Institute Genome Sequencing Center for Infectious Disease"/>
            <person name="Wu L."/>
            <person name="Ma J."/>
        </authorList>
    </citation>
    <scope>NUCLEOTIDE SEQUENCE [LARGE SCALE GENOMIC DNA]</scope>
    <source>
        <strain evidence="2">JCM 32105</strain>
    </source>
</reference>
<dbReference type="InterPro" id="IPR036514">
    <property type="entry name" value="SGNH_hydro_sf"/>
</dbReference>
<organism evidence="1 2">
    <name type="scientific">Nemorincola caseinilytica</name>
    <dbReference type="NCBI Taxonomy" id="2054315"/>
    <lineage>
        <taxon>Bacteria</taxon>
        <taxon>Pseudomonadati</taxon>
        <taxon>Bacteroidota</taxon>
        <taxon>Chitinophagia</taxon>
        <taxon>Chitinophagales</taxon>
        <taxon>Chitinophagaceae</taxon>
        <taxon>Nemorincola</taxon>
    </lineage>
</organism>
<proteinExistence type="predicted"/>
<sequence>MKRFVYRLVLFCVLPMVALIPLAYMVDAGLQRSRSFLYAEWNDLFAGRIQADMLFMGSSRSWVHFSPQIMDSALGVNTYNLGLDGTPLDLQFERLKIYLRYNKMPKYIVQEVGLNTAMSRSKELPHYEQFLPYLADTAMWRIYSSMYPGVSVADRFFPLYKYNNQLPLIKEGIMSYLGRGVKAVKYKGYEGRLLTWDNAFDEMVRQNPNGMSLAIEPEAIALLNEYVQFCKDNGVRLILVYSPCYYEATAFIKNMDQVMGVLRDMSVKYEVPLLDHTHTYIDSNKAYFYNSQHLNKQGSELFSRMLAQQIAPYIKDTAAHPAGMRQ</sequence>
<keyword evidence="2" id="KW-1185">Reference proteome</keyword>
<gene>
    <name evidence="1" type="ORF">GCM10023093_09470</name>
</gene>